<evidence type="ECO:0000313" key="13">
    <source>
        <dbReference type="Proteomes" id="UP001055439"/>
    </source>
</evidence>
<dbReference type="InterPro" id="IPR038005">
    <property type="entry name" value="RX-like_CC"/>
</dbReference>
<dbReference type="Pfam" id="PF18052">
    <property type="entry name" value="Rx_N"/>
    <property type="match status" value="1"/>
</dbReference>
<evidence type="ECO:0000259" key="8">
    <source>
        <dbReference type="Pfam" id="PF00931"/>
    </source>
</evidence>
<dbReference type="Pfam" id="PF23598">
    <property type="entry name" value="LRR_14"/>
    <property type="match status" value="1"/>
</dbReference>
<dbReference type="InterPro" id="IPR003591">
    <property type="entry name" value="Leu-rich_rpt_typical-subtyp"/>
</dbReference>
<dbReference type="EMBL" id="CP097510">
    <property type="protein sequence ID" value="URE33719.1"/>
    <property type="molecule type" value="Genomic_DNA"/>
</dbReference>
<dbReference type="Gene3D" id="1.10.8.430">
    <property type="entry name" value="Helical domain of apoptotic protease-activating factors"/>
    <property type="match status" value="1"/>
</dbReference>
<evidence type="ECO:0000259" key="11">
    <source>
        <dbReference type="Pfam" id="PF23598"/>
    </source>
</evidence>
<reference evidence="12" key="1">
    <citation type="submission" date="2022-05" db="EMBL/GenBank/DDBJ databases">
        <title>The Musa troglodytarum L. genome provides insights into the mechanism of non-climacteric behaviour and enrichment of carotenoids.</title>
        <authorList>
            <person name="Wang J."/>
        </authorList>
    </citation>
    <scope>NUCLEOTIDE SEQUENCE</scope>
    <source>
        <tissue evidence="12">Leaf</tissue>
    </source>
</reference>
<dbReference type="Proteomes" id="UP001055439">
    <property type="component" value="Chromosome 8"/>
</dbReference>
<evidence type="ECO:0000259" key="10">
    <source>
        <dbReference type="Pfam" id="PF23559"/>
    </source>
</evidence>
<gene>
    <name evidence="12" type="ORF">MUK42_12791</name>
</gene>
<dbReference type="InterPro" id="IPR058922">
    <property type="entry name" value="WHD_DRP"/>
</dbReference>
<keyword evidence="13" id="KW-1185">Reference proteome</keyword>
<dbReference type="InterPro" id="IPR036388">
    <property type="entry name" value="WH-like_DNA-bd_sf"/>
</dbReference>
<dbReference type="Pfam" id="PF00931">
    <property type="entry name" value="NB-ARC"/>
    <property type="match status" value="1"/>
</dbReference>
<dbReference type="InterPro" id="IPR002182">
    <property type="entry name" value="NB-ARC"/>
</dbReference>
<accession>A0A9E7HFT0</accession>
<dbReference type="InterPro" id="IPR032675">
    <property type="entry name" value="LRR_dom_sf"/>
</dbReference>
<protein>
    <submittedName>
        <fullName evidence="12">NB-ARC domain containing protein</fullName>
    </submittedName>
</protein>
<dbReference type="GO" id="GO:0042742">
    <property type="term" value="P:defense response to bacterium"/>
    <property type="evidence" value="ECO:0007669"/>
    <property type="project" value="UniProtKB-ARBA"/>
</dbReference>
<dbReference type="InterPro" id="IPR027417">
    <property type="entry name" value="P-loop_NTPase"/>
</dbReference>
<evidence type="ECO:0000256" key="6">
    <source>
        <dbReference type="ARBA" id="ARBA00022840"/>
    </source>
</evidence>
<keyword evidence="5" id="KW-0611">Plant defense</keyword>
<evidence type="ECO:0000256" key="7">
    <source>
        <dbReference type="SAM" id="MobiDB-lite"/>
    </source>
</evidence>
<organism evidence="12 13">
    <name type="scientific">Musa troglodytarum</name>
    <name type="common">fe'i banana</name>
    <dbReference type="NCBI Taxonomy" id="320322"/>
    <lineage>
        <taxon>Eukaryota</taxon>
        <taxon>Viridiplantae</taxon>
        <taxon>Streptophyta</taxon>
        <taxon>Embryophyta</taxon>
        <taxon>Tracheophyta</taxon>
        <taxon>Spermatophyta</taxon>
        <taxon>Magnoliopsida</taxon>
        <taxon>Liliopsida</taxon>
        <taxon>Zingiberales</taxon>
        <taxon>Musaceae</taxon>
        <taxon>Musa</taxon>
    </lineage>
</organism>
<feature type="domain" description="Disease resistance protein winged helix" evidence="10">
    <location>
        <begin position="428"/>
        <end position="497"/>
    </location>
</feature>
<dbReference type="CDD" id="cd14798">
    <property type="entry name" value="RX-CC_like"/>
    <property type="match status" value="1"/>
</dbReference>
<keyword evidence="6" id="KW-0067">ATP-binding</keyword>
<keyword evidence="2" id="KW-0433">Leucine-rich repeat</keyword>
<dbReference type="PANTHER" id="PTHR36766:SF70">
    <property type="entry name" value="DISEASE RESISTANCE PROTEIN RGA4"/>
    <property type="match status" value="1"/>
</dbReference>
<dbReference type="FunFam" id="3.40.50.300:FF:001091">
    <property type="entry name" value="Probable disease resistance protein At1g61300"/>
    <property type="match status" value="1"/>
</dbReference>
<keyword evidence="4" id="KW-0547">Nucleotide-binding</keyword>
<dbReference type="InterPro" id="IPR055414">
    <property type="entry name" value="LRR_R13L4/SHOC2-like"/>
</dbReference>
<dbReference type="GO" id="GO:0043531">
    <property type="term" value="F:ADP binding"/>
    <property type="evidence" value="ECO:0007669"/>
    <property type="project" value="InterPro"/>
</dbReference>
<proteinExistence type="inferred from homology"/>
<dbReference type="SUPFAM" id="SSF52058">
    <property type="entry name" value="L domain-like"/>
    <property type="match status" value="1"/>
</dbReference>
<evidence type="ECO:0000256" key="3">
    <source>
        <dbReference type="ARBA" id="ARBA00022737"/>
    </source>
</evidence>
<dbReference type="Gene3D" id="3.80.10.10">
    <property type="entry name" value="Ribonuclease Inhibitor"/>
    <property type="match status" value="1"/>
</dbReference>
<dbReference type="Gene3D" id="1.20.5.4130">
    <property type="match status" value="1"/>
</dbReference>
<dbReference type="GO" id="GO:0002758">
    <property type="term" value="P:innate immune response-activating signaling pathway"/>
    <property type="evidence" value="ECO:0007669"/>
    <property type="project" value="UniProtKB-ARBA"/>
</dbReference>
<dbReference type="GO" id="GO:0005524">
    <property type="term" value="F:ATP binding"/>
    <property type="evidence" value="ECO:0007669"/>
    <property type="project" value="UniProtKB-KW"/>
</dbReference>
<dbReference type="Pfam" id="PF23559">
    <property type="entry name" value="WHD_DRP"/>
    <property type="match status" value="1"/>
</dbReference>
<evidence type="ECO:0000259" key="9">
    <source>
        <dbReference type="Pfam" id="PF18052"/>
    </source>
</evidence>
<feature type="compositionally biased region" description="Acidic residues" evidence="7">
    <location>
        <begin position="1011"/>
        <end position="1023"/>
    </location>
</feature>
<dbReference type="Gene3D" id="1.10.10.10">
    <property type="entry name" value="Winged helix-like DNA-binding domain superfamily/Winged helix DNA-binding domain"/>
    <property type="match status" value="1"/>
</dbReference>
<dbReference type="Gene3D" id="3.40.50.300">
    <property type="entry name" value="P-loop containing nucleotide triphosphate hydrolases"/>
    <property type="match status" value="1"/>
</dbReference>
<dbReference type="GO" id="GO:0009626">
    <property type="term" value="P:plant-type hypersensitive response"/>
    <property type="evidence" value="ECO:0007669"/>
    <property type="project" value="UniProtKB-ARBA"/>
</dbReference>
<evidence type="ECO:0000256" key="2">
    <source>
        <dbReference type="ARBA" id="ARBA00022614"/>
    </source>
</evidence>
<dbReference type="InterPro" id="IPR042197">
    <property type="entry name" value="Apaf_helical"/>
</dbReference>
<dbReference type="OrthoDB" id="775271at2759"/>
<sequence>MAMVVEAFVSGLLNALGDLAMEEADALLGVPGEIQRLQRTLRTIRHVLRDAERRRIEDEAIDDWLRELKDAMYDADDILDECRVQTEKKPTERAGATKRRRFSWFSGFRRQVELTHEIGARIRELNRRLEEISARRTAFDLRAYSDRKPTSRVSRKTSPVLESDIVGTGMEEDARDLVELLTTEDSRSNILVLAIVGIGGIGKTTLAQKVFHDDRTKASFRRSMWVCVSQEFVDSDVLRDILAGAGGSDGGARSRALLEPVVESLLRGNKFLLVLDDVWSEHIWEDLLRNPLQGGAAGSRVLVTTRNEGIARRMKAVHIHRMKLLPLHDGWSLLCKKVAHGDDEERDARSLAAIGLKIVEKCDGLPLAIKTIGGVLCTKGLSRRAWEQVLRSAAWSQTGLPEGVKGALYLSYEDLPSQLKQCFLYCAMFPEDYIHLRQYLIQFWIAEGFVQAAGDLTPEAAGEEYYRELVRRSLLQPHPMYHDQFGCTMHDLLRSLAHFLTRDESLFVKDVQQGWKSAASAKLRRVSVIAPGTQRIQPILDAIKKQESVRALLLERTSVSETDVNDHLRKLRRLRVLHLADTRILRLPQHIGELIHLSVVKLHNLRSLDLEYVPVEGFPSGIGRLQHLNVLRGLVVNTGRAWCSLEEVSNLRRLRWLAISKLERAWAAAEPGEAAAKGLRNNQDLEWVEMHCSPCRADTAPPSFGFAEEEMERIERVFDTALHPLSSLDKLEIQHFFGRRYPTWLTTASVGLLLPNLRRLVLVDCRLCPWLPPLGKLPSLEFLRIRRASAVVAIGSEFLGCEAAGGKRRSSSPVLFPKLTELWFDGMMNWEEWRWGVAEDDEVAAAMPRLSHLHLVDCPRLRDLPEALSRHATALTRMQIKGVGALKSICGFSAMKRLQIHDESGLESVSDLPALEFLEVSNNKMSSLPKWLVTGLQAQFTALQRLDIEGSSQLLRSCLQNGEEWPRISHVPIVYIQDDQHKYIYYIRSSSTAYTNLKEHSDDHGKKVNEDQEQDMDDSQGDEAGEARLDSFLAPIPQDRRAVRKPPWANLCLCALNEAVANPFDCTDTPDRSNSPTK</sequence>
<dbReference type="SUPFAM" id="SSF52540">
    <property type="entry name" value="P-loop containing nucleoside triphosphate hydrolases"/>
    <property type="match status" value="1"/>
</dbReference>
<dbReference type="FunFam" id="1.10.10.10:FF:000322">
    <property type="entry name" value="Probable disease resistance protein At1g63360"/>
    <property type="match status" value="1"/>
</dbReference>
<feature type="compositionally biased region" description="Basic and acidic residues" evidence="7">
    <location>
        <begin position="997"/>
        <end position="1010"/>
    </location>
</feature>
<evidence type="ECO:0000256" key="5">
    <source>
        <dbReference type="ARBA" id="ARBA00022821"/>
    </source>
</evidence>
<feature type="domain" description="NB-ARC" evidence="8">
    <location>
        <begin position="173"/>
        <end position="343"/>
    </location>
</feature>
<evidence type="ECO:0000256" key="4">
    <source>
        <dbReference type="ARBA" id="ARBA00022741"/>
    </source>
</evidence>
<dbReference type="InterPro" id="IPR041118">
    <property type="entry name" value="Rx_N"/>
</dbReference>
<dbReference type="SMART" id="SM00369">
    <property type="entry name" value="LRR_TYP"/>
    <property type="match status" value="4"/>
</dbReference>
<feature type="region of interest" description="Disordered" evidence="7">
    <location>
        <begin position="997"/>
        <end position="1023"/>
    </location>
</feature>
<evidence type="ECO:0000313" key="12">
    <source>
        <dbReference type="EMBL" id="URE33719.1"/>
    </source>
</evidence>
<dbReference type="AlphaFoldDB" id="A0A9E7HFT0"/>
<dbReference type="PANTHER" id="PTHR36766">
    <property type="entry name" value="PLANT BROAD-SPECTRUM MILDEW RESISTANCE PROTEIN RPW8"/>
    <property type="match status" value="1"/>
</dbReference>
<dbReference type="PRINTS" id="PR00364">
    <property type="entry name" value="DISEASERSIST"/>
</dbReference>
<comment type="similarity">
    <text evidence="1">Belongs to the disease resistance NB-LRR family.</text>
</comment>
<feature type="domain" description="Disease resistance R13L4/SHOC-2-like LRR" evidence="11">
    <location>
        <begin position="542"/>
        <end position="856"/>
    </location>
</feature>
<keyword evidence="3" id="KW-0677">Repeat</keyword>
<feature type="domain" description="Disease resistance N-terminal" evidence="9">
    <location>
        <begin position="8"/>
        <end position="95"/>
    </location>
</feature>
<evidence type="ECO:0000256" key="1">
    <source>
        <dbReference type="ARBA" id="ARBA00008894"/>
    </source>
</evidence>
<name>A0A9E7HFT0_9LILI</name>